<accession>A0A1V5ZII0</accession>
<reference evidence="1" key="1">
    <citation type="submission" date="2017-02" db="EMBL/GenBank/DDBJ databases">
        <title>Delving into the versatile metabolic prowess of the omnipresent phylum Bacteroidetes.</title>
        <authorList>
            <person name="Nobu M.K."/>
            <person name="Mei R."/>
            <person name="Narihiro T."/>
            <person name="Kuroda K."/>
            <person name="Liu W.-T."/>
        </authorList>
    </citation>
    <scope>NUCLEOTIDE SEQUENCE</scope>
    <source>
        <strain evidence="1">ADurb.Bin160</strain>
    </source>
</reference>
<proteinExistence type="predicted"/>
<gene>
    <name evidence="1" type="ORF">BWY04_01457</name>
</gene>
<evidence type="ECO:0000313" key="1">
    <source>
        <dbReference type="EMBL" id="OQB40055.1"/>
    </source>
</evidence>
<dbReference type="AlphaFoldDB" id="A0A1V5ZII0"/>
<protein>
    <submittedName>
        <fullName evidence="1">Uncharacterized protein</fullName>
    </submittedName>
</protein>
<organism evidence="1">
    <name type="scientific">candidate division CPR1 bacterium ADurb.Bin160</name>
    <dbReference type="NCBI Taxonomy" id="1852826"/>
    <lineage>
        <taxon>Bacteria</taxon>
        <taxon>candidate division CPR1</taxon>
    </lineage>
</organism>
<dbReference type="Proteomes" id="UP000485621">
    <property type="component" value="Unassembled WGS sequence"/>
</dbReference>
<dbReference type="EMBL" id="MWDB01000060">
    <property type="protein sequence ID" value="OQB40055.1"/>
    <property type="molecule type" value="Genomic_DNA"/>
</dbReference>
<comment type="caution">
    <text evidence="1">The sequence shown here is derived from an EMBL/GenBank/DDBJ whole genome shotgun (WGS) entry which is preliminary data.</text>
</comment>
<name>A0A1V5ZII0_9BACT</name>
<sequence>MIKRYKPLFDLTLIEQCKFLFFEKKKKDKATFDRCIKHVIDQGKLEDSAYAICTAAGAGTKRERKIKI</sequence>